<keyword evidence="4 7" id="KW-1133">Transmembrane helix</keyword>
<proteinExistence type="predicted"/>
<feature type="transmembrane region" description="Helical" evidence="7">
    <location>
        <begin position="199"/>
        <end position="221"/>
    </location>
</feature>
<keyword evidence="5" id="KW-0406">Ion transport</keyword>
<dbReference type="Pfam" id="PF01545">
    <property type="entry name" value="Cation_efflux"/>
    <property type="match status" value="1"/>
</dbReference>
<dbReference type="GO" id="GO:0005385">
    <property type="term" value="F:zinc ion transmembrane transporter activity"/>
    <property type="evidence" value="ECO:0007669"/>
    <property type="project" value="InterPro"/>
</dbReference>
<dbReference type="InterPro" id="IPR058533">
    <property type="entry name" value="Cation_efflux_TM"/>
</dbReference>
<name>A0A381R4N9_9ZZZZ</name>
<evidence type="ECO:0000256" key="5">
    <source>
        <dbReference type="ARBA" id="ARBA00023065"/>
    </source>
</evidence>
<feature type="transmembrane region" description="Helical" evidence="7">
    <location>
        <begin position="84"/>
        <end position="103"/>
    </location>
</feature>
<evidence type="ECO:0000256" key="1">
    <source>
        <dbReference type="ARBA" id="ARBA00004141"/>
    </source>
</evidence>
<evidence type="ECO:0000256" key="4">
    <source>
        <dbReference type="ARBA" id="ARBA00022989"/>
    </source>
</evidence>
<dbReference type="InterPro" id="IPR045316">
    <property type="entry name" value="Msc2-like"/>
</dbReference>
<reference evidence="9" key="1">
    <citation type="submission" date="2018-05" db="EMBL/GenBank/DDBJ databases">
        <authorList>
            <person name="Lanie J.A."/>
            <person name="Ng W.-L."/>
            <person name="Kazmierczak K.M."/>
            <person name="Andrzejewski T.M."/>
            <person name="Davidsen T.M."/>
            <person name="Wayne K.J."/>
            <person name="Tettelin H."/>
            <person name="Glass J.I."/>
            <person name="Rusch D."/>
            <person name="Podicherti R."/>
            <person name="Tsui H.-C.T."/>
            <person name="Winkler M.E."/>
        </authorList>
    </citation>
    <scope>NUCLEOTIDE SEQUENCE</scope>
</reference>
<evidence type="ECO:0000256" key="6">
    <source>
        <dbReference type="ARBA" id="ARBA00023136"/>
    </source>
</evidence>
<dbReference type="EMBL" id="UINC01001696">
    <property type="protein sequence ID" value="SUZ86736.1"/>
    <property type="molecule type" value="Genomic_DNA"/>
</dbReference>
<evidence type="ECO:0000313" key="9">
    <source>
        <dbReference type="EMBL" id="SUZ86736.1"/>
    </source>
</evidence>
<dbReference type="InterPro" id="IPR002524">
    <property type="entry name" value="Cation_efflux"/>
</dbReference>
<organism evidence="9">
    <name type="scientific">marine metagenome</name>
    <dbReference type="NCBI Taxonomy" id="408172"/>
    <lineage>
        <taxon>unclassified sequences</taxon>
        <taxon>metagenomes</taxon>
        <taxon>ecological metagenomes</taxon>
    </lineage>
</organism>
<dbReference type="Gene3D" id="1.20.1510.10">
    <property type="entry name" value="Cation efflux protein transmembrane domain"/>
    <property type="match status" value="1"/>
</dbReference>
<dbReference type="GO" id="GO:0016020">
    <property type="term" value="C:membrane"/>
    <property type="evidence" value="ECO:0007669"/>
    <property type="project" value="UniProtKB-SubCell"/>
</dbReference>
<accession>A0A381R4N9</accession>
<dbReference type="NCBIfam" id="NF033827">
    <property type="entry name" value="CDF_efflux_DmeF"/>
    <property type="match status" value="1"/>
</dbReference>
<keyword evidence="6 7" id="KW-0472">Membrane</keyword>
<feature type="domain" description="Cation efflux protein transmembrane" evidence="8">
    <location>
        <begin position="18"/>
        <end position="259"/>
    </location>
</feature>
<dbReference type="NCBIfam" id="TIGR01297">
    <property type="entry name" value="CDF"/>
    <property type="match status" value="1"/>
</dbReference>
<dbReference type="SUPFAM" id="SSF161111">
    <property type="entry name" value="Cation efflux protein transmembrane domain-like"/>
    <property type="match status" value="1"/>
</dbReference>
<evidence type="ECO:0000256" key="2">
    <source>
        <dbReference type="ARBA" id="ARBA00022448"/>
    </source>
</evidence>
<keyword evidence="3 7" id="KW-0812">Transmembrane</keyword>
<protein>
    <recommendedName>
        <fullName evidence="8">Cation efflux protein transmembrane domain-containing protein</fullName>
    </recommendedName>
</protein>
<evidence type="ECO:0000259" key="8">
    <source>
        <dbReference type="Pfam" id="PF01545"/>
    </source>
</evidence>
<feature type="transmembrane region" description="Helical" evidence="7">
    <location>
        <begin position="227"/>
        <end position="248"/>
    </location>
</feature>
<comment type="subcellular location">
    <subcellularLocation>
        <location evidence="1">Membrane</location>
        <topology evidence="1">Multi-pass membrane protein</topology>
    </subcellularLocation>
</comment>
<dbReference type="GO" id="GO:0006882">
    <property type="term" value="P:intracellular zinc ion homeostasis"/>
    <property type="evidence" value="ECO:0007669"/>
    <property type="project" value="InterPro"/>
</dbReference>
<evidence type="ECO:0000256" key="3">
    <source>
        <dbReference type="ARBA" id="ARBA00022692"/>
    </source>
</evidence>
<feature type="transmembrane region" description="Helical" evidence="7">
    <location>
        <begin position="18"/>
        <end position="40"/>
    </location>
</feature>
<feature type="transmembrane region" description="Helical" evidence="7">
    <location>
        <begin position="115"/>
        <end position="138"/>
    </location>
</feature>
<gene>
    <name evidence="9" type="ORF">METZ01_LOCUS39590</name>
</gene>
<evidence type="ECO:0000256" key="7">
    <source>
        <dbReference type="SAM" id="Phobius"/>
    </source>
</evidence>
<dbReference type="AlphaFoldDB" id="A0A381R4N9"/>
<keyword evidence="2" id="KW-0813">Transport</keyword>
<dbReference type="PANTHER" id="PTHR45755">
    <property type="match status" value="1"/>
</dbReference>
<dbReference type="InterPro" id="IPR027469">
    <property type="entry name" value="Cation_efflux_TMD_sf"/>
</dbReference>
<feature type="transmembrane region" description="Helical" evidence="7">
    <location>
        <begin position="46"/>
        <end position="63"/>
    </location>
</feature>
<dbReference type="PANTHER" id="PTHR45755:SF4">
    <property type="entry name" value="ZINC TRANSPORTER 7"/>
    <property type="match status" value="1"/>
</dbReference>
<sequence>MHGDPQAIAEDGERRTQVVVAITLVMMVIEIATGLITNSVALLADGWHMGTHAAALGITLYAYHFTRVHPGIEEGSVQASRANALGGFASAIVLGIVALYIGYEAFRHFVDHPEISYGQALPVAVVGLLVNGGCAWILGQGHGGHGHMHTHEHKHAPRNFGQWNRLVQSYAEDFEFILSRIERLFASSQDIADLNLRGAYLHVLADALVSVFVILALLLGMVFPGSAFVFLDPLVGIIGGVVIARWALGLIRDSSRELLGLEQ</sequence>